<organism evidence="9 10">
    <name type="scientific">Volucribacter amazonae</name>
    <dbReference type="NCBI Taxonomy" id="256731"/>
    <lineage>
        <taxon>Bacteria</taxon>
        <taxon>Pseudomonadati</taxon>
        <taxon>Pseudomonadota</taxon>
        <taxon>Gammaproteobacteria</taxon>
        <taxon>Pasteurellales</taxon>
        <taxon>Pasteurellaceae</taxon>
        <taxon>Volucribacter</taxon>
    </lineage>
</organism>
<dbReference type="Gene3D" id="3.40.50.150">
    <property type="entry name" value="Vaccinia Virus protein VP39"/>
    <property type="match status" value="1"/>
</dbReference>
<comment type="catalytic activity">
    <reaction evidence="6">
        <text>a 2'-deoxyadenosine in DNA + S-adenosyl-L-methionine = an N(6)-methyl-2'-deoxyadenosine in DNA + S-adenosyl-L-homocysteine + H(+)</text>
        <dbReference type="Rhea" id="RHEA:15197"/>
        <dbReference type="Rhea" id="RHEA-COMP:12418"/>
        <dbReference type="Rhea" id="RHEA-COMP:12419"/>
        <dbReference type="ChEBI" id="CHEBI:15378"/>
        <dbReference type="ChEBI" id="CHEBI:57856"/>
        <dbReference type="ChEBI" id="CHEBI:59789"/>
        <dbReference type="ChEBI" id="CHEBI:90615"/>
        <dbReference type="ChEBI" id="CHEBI:90616"/>
        <dbReference type="EC" id="2.1.1.72"/>
    </reaction>
</comment>
<dbReference type="InterPro" id="IPR002941">
    <property type="entry name" value="DNA_methylase_N4/N6"/>
</dbReference>
<dbReference type="InterPro" id="IPR002295">
    <property type="entry name" value="N4/N6-MTase_EcoPI_Mod-like"/>
</dbReference>
<dbReference type="InterPro" id="IPR029063">
    <property type="entry name" value="SAM-dependent_MTases_sf"/>
</dbReference>
<evidence type="ECO:0000259" key="7">
    <source>
        <dbReference type="Pfam" id="PF01555"/>
    </source>
</evidence>
<evidence type="ECO:0000256" key="1">
    <source>
        <dbReference type="ARBA" id="ARBA00006594"/>
    </source>
</evidence>
<keyword evidence="5" id="KW-0949">S-adenosyl-L-methionine</keyword>
<comment type="caution">
    <text evidence="9">The sequence shown here is derived from an EMBL/GenBank/DDBJ whole genome shotgun (WGS) entry which is preliminary data.</text>
</comment>
<comment type="similarity">
    <text evidence="1">Belongs to the N(4)/N(6)-methyltransferase family.</text>
</comment>
<keyword evidence="10" id="KW-1185">Reference proteome</keyword>
<evidence type="ECO:0000313" key="10">
    <source>
        <dbReference type="Proteomes" id="UP001155500"/>
    </source>
</evidence>
<sequence length="677" mass="77508">MQTQLLKEINSVLKGFPQYWNGETLKRSEVITAIENKEPLIIKALASNEKLKQQYSTDIDGILLFDFAKLINLIQYKEYWKDSFTKYKNKIGLTSNGNYLIDSGDIVLDFPFKDCMLEGGMSKSEIGKNEVFYNEIIAADEIDRLKQPKVLVNAKRYSADGVEDGISKITSDDNLIIKGNNLLVLHSLVTKFRGKVKLIYIDPPYNTGNDSFKYNDKFNHSTWLTFMKNRLEIARELLADDGVIFVQCDDNEQAYLKVLMDEIFGRENSKVTLYVQVRFANKTLNEDNDYQKIMEHIFVYSNTNYRPNKDKIEYSYDSFCYEIKELEKGKTEIIGGREVIIFEPHQYRIDKVKPHKNALKETWATGSLVKQGGSAAEFLHLYLKERKDKDGLGVLYKVIGMGTKGDGLGYRYITGPKQATAINGKFYTGIPIEKQCSNENAKTIPIKNLLKDEDIYIDNFWDYKDSFGNCRTQGGVAFNGGKKPEQLLKRIIEIATNESDIILDYHLGSGTTAAVAHKMNRQYIGIEQMDYIETLAVERLKKVIDGEQGGISKEVNWQGGGSFVYCELAKLNQNYVDSILRAESTEQLNSILDVMQHEAYLNYQIELENLLKSTYEVDGVEHEVEFSQLSLAEQKELLIALLDKNQLYVNLSEIDDVKMNISDTDKKFTQSFYQLEI</sequence>
<protein>
    <recommendedName>
        <fullName evidence="2">site-specific DNA-methyltransferase (adenine-specific)</fullName>
        <ecNumber evidence="2">2.1.1.72</ecNumber>
    </recommendedName>
</protein>
<dbReference type="SUPFAM" id="SSF53335">
    <property type="entry name" value="S-adenosyl-L-methionine-dependent methyltransferases"/>
    <property type="match status" value="1"/>
</dbReference>
<dbReference type="InterPro" id="IPR002052">
    <property type="entry name" value="DNA_methylase_N6_adenine_CS"/>
</dbReference>
<dbReference type="AlphaFoldDB" id="A0A9X4SKR8"/>
<evidence type="ECO:0000256" key="2">
    <source>
        <dbReference type="ARBA" id="ARBA00011900"/>
    </source>
</evidence>
<dbReference type="Proteomes" id="UP001155500">
    <property type="component" value="Unassembled WGS sequence"/>
</dbReference>
<dbReference type="InterPro" id="IPR022221">
    <property type="entry name" value="TypeIII_RM_meth"/>
</dbReference>
<dbReference type="GO" id="GO:0003677">
    <property type="term" value="F:DNA binding"/>
    <property type="evidence" value="ECO:0007669"/>
    <property type="project" value="InterPro"/>
</dbReference>
<dbReference type="EMBL" id="LWID01000001">
    <property type="protein sequence ID" value="MDG6895394.1"/>
    <property type="molecule type" value="Genomic_DNA"/>
</dbReference>
<evidence type="ECO:0000256" key="5">
    <source>
        <dbReference type="ARBA" id="ARBA00022691"/>
    </source>
</evidence>
<evidence type="ECO:0000256" key="4">
    <source>
        <dbReference type="ARBA" id="ARBA00022679"/>
    </source>
</evidence>
<evidence type="ECO:0000259" key="8">
    <source>
        <dbReference type="Pfam" id="PF12564"/>
    </source>
</evidence>
<dbReference type="PROSITE" id="PS00092">
    <property type="entry name" value="N6_MTASE"/>
    <property type="match status" value="1"/>
</dbReference>
<feature type="domain" description="DNA methylase N-4/N-6" evidence="7">
    <location>
        <begin position="196"/>
        <end position="537"/>
    </location>
</feature>
<dbReference type="PIRSF" id="PIRSF015855">
    <property type="entry name" value="TypeIII_Mtase_mKpnI"/>
    <property type="match status" value="1"/>
</dbReference>
<accession>A0A9X4SKR8</accession>
<keyword evidence="3 9" id="KW-0489">Methyltransferase</keyword>
<gene>
    <name evidence="9" type="ORF">A6A20_07130</name>
</gene>
<dbReference type="Pfam" id="PF12564">
    <property type="entry name" value="TypeIII_RM_meth"/>
    <property type="match status" value="1"/>
</dbReference>
<keyword evidence="4" id="KW-0808">Transferase</keyword>
<dbReference type="GO" id="GO:0008170">
    <property type="term" value="F:N-methyltransferase activity"/>
    <property type="evidence" value="ECO:0007669"/>
    <property type="project" value="InterPro"/>
</dbReference>
<reference evidence="9" key="1">
    <citation type="submission" date="2016-03" db="EMBL/GenBank/DDBJ databases">
        <title>Co-evolution between Pasteurellaceae and their hosts.</title>
        <authorList>
            <person name="Hansen M.J."/>
            <person name="Bojesen A.M."/>
            <person name="Planet P."/>
        </authorList>
    </citation>
    <scope>NUCLEOTIDE SEQUENCE</scope>
    <source>
        <strain evidence="9">146/S8/89</strain>
    </source>
</reference>
<dbReference type="EC" id="2.1.1.72" evidence="2"/>
<evidence type="ECO:0000256" key="6">
    <source>
        <dbReference type="ARBA" id="ARBA00047942"/>
    </source>
</evidence>
<dbReference type="GO" id="GO:0032259">
    <property type="term" value="P:methylation"/>
    <property type="evidence" value="ECO:0007669"/>
    <property type="project" value="UniProtKB-KW"/>
</dbReference>
<dbReference type="InterPro" id="IPR001091">
    <property type="entry name" value="RM_Methyltransferase"/>
</dbReference>
<proteinExistence type="inferred from homology"/>
<evidence type="ECO:0000313" key="9">
    <source>
        <dbReference type="EMBL" id="MDG6895394.1"/>
    </source>
</evidence>
<evidence type="ECO:0000256" key="3">
    <source>
        <dbReference type="ARBA" id="ARBA00022603"/>
    </source>
</evidence>
<name>A0A9X4SKR8_9PAST</name>
<feature type="domain" description="Type III restriction/modification enzyme methylation subunit" evidence="8">
    <location>
        <begin position="39"/>
        <end position="93"/>
    </location>
</feature>
<dbReference type="PRINTS" id="PR00508">
    <property type="entry name" value="S21N4MTFRASE"/>
</dbReference>
<dbReference type="GO" id="GO:0009007">
    <property type="term" value="F:site-specific DNA-methyltransferase (adenine-specific) activity"/>
    <property type="evidence" value="ECO:0007669"/>
    <property type="project" value="UniProtKB-EC"/>
</dbReference>
<dbReference type="RefSeq" id="WP_279572808.1">
    <property type="nucleotide sequence ID" value="NZ_LWID01000001.1"/>
</dbReference>
<dbReference type="Pfam" id="PF01555">
    <property type="entry name" value="N6_N4_Mtase"/>
    <property type="match status" value="1"/>
</dbReference>